<dbReference type="Proteomes" id="UP000051085">
    <property type="component" value="Unassembled WGS sequence"/>
</dbReference>
<feature type="transmembrane region" description="Helical" evidence="1">
    <location>
        <begin position="6"/>
        <end position="24"/>
    </location>
</feature>
<keyword evidence="1" id="KW-0812">Transmembrane</keyword>
<protein>
    <recommendedName>
        <fullName evidence="4">DUF975 family protein</fullName>
    </recommendedName>
</protein>
<name>A0A922PVS9_9LACO</name>
<evidence type="ECO:0000313" key="2">
    <source>
        <dbReference type="EMBL" id="KRM37675.1"/>
    </source>
</evidence>
<organism evidence="2 3">
    <name type="scientific">Limosilactobacillus pontis DSM 8475</name>
    <dbReference type="NCBI Taxonomy" id="1423794"/>
    <lineage>
        <taxon>Bacteria</taxon>
        <taxon>Bacillati</taxon>
        <taxon>Bacillota</taxon>
        <taxon>Bacilli</taxon>
        <taxon>Lactobacillales</taxon>
        <taxon>Lactobacillaceae</taxon>
        <taxon>Limosilactobacillus</taxon>
    </lineage>
</organism>
<keyword evidence="1" id="KW-1133">Transmembrane helix</keyword>
<dbReference type="RefSeq" id="WP_240088090.1">
    <property type="nucleotide sequence ID" value="NZ_AZGO01000020.1"/>
</dbReference>
<evidence type="ECO:0008006" key="4">
    <source>
        <dbReference type="Google" id="ProtNLM"/>
    </source>
</evidence>
<dbReference type="GeneID" id="87979676"/>
<sequence length="56" mass="6547">MLRLSFLGWDILGVLTAGIGFIWITPYKQMTYMNYYVSLVGDRYHEWCQPSGVVKK</sequence>
<proteinExistence type="predicted"/>
<evidence type="ECO:0000256" key="1">
    <source>
        <dbReference type="SAM" id="Phobius"/>
    </source>
</evidence>
<dbReference type="InterPro" id="IPR010380">
    <property type="entry name" value="DUF975"/>
</dbReference>
<gene>
    <name evidence="2" type="ORF">FD34_GL001078</name>
</gene>
<dbReference type="EMBL" id="AZGO01000020">
    <property type="protein sequence ID" value="KRM37675.1"/>
    <property type="molecule type" value="Genomic_DNA"/>
</dbReference>
<dbReference type="Pfam" id="PF06161">
    <property type="entry name" value="DUF975"/>
    <property type="match status" value="1"/>
</dbReference>
<dbReference type="AlphaFoldDB" id="A0A922PVS9"/>
<reference evidence="2 3" key="1">
    <citation type="journal article" date="2015" name="Genome Announc.">
        <title>Expanding the biotechnology potential of lactobacilli through comparative genomics of 213 strains and associated genera.</title>
        <authorList>
            <person name="Sun Z."/>
            <person name="Harris H.M."/>
            <person name="McCann A."/>
            <person name="Guo C."/>
            <person name="Argimon S."/>
            <person name="Zhang W."/>
            <person name="Yang X."/>
            <person name="Jeffery I.B."/>
            <person name="Cooney J.C."/>
            <person name="Kagawa T.F."/>
            <person name="Liu W."/>
            <person name="Song Y."/>
            <person name="Salvetti E."/>
            <person name="Wrobel A."/>
            <person name="Rasinkangas P."/>
            <person name="Parkhill J."/>
            <person name="Rea M.C."/>
            <person name="O'Sullivan O."/>
            <person name="Ritari J."/>
            <person name="Douillard F.P."/>
            <person name="Paul Ross R."/>
            <person name="Yang R."/>
            <person name="Briner A.E."/>
            <person name="Felis G.E."/>
            <person name="de Vos W.M."/>
            <person name="Barrangou R."/>
            <person name="Klaenhammer T.R."/>
            <person name="Caufield P.W."/>
            <person name="Cui Y."/>
            <person name="Zhang H."/>
            <person name="O'Toole P.W."/>
        </authorList>
    </citation>
    <scope>NUCLEOTIDE SEQUENCE [LARGE SCALE GENOMIC DNA]</scope>
    <source>
        <strain evidence="2 3">DSM 8475</strain>
    </source>
</reference>
<accession>A0A922PVS9</accession>
<keyword evidence="1" id="KW-0472">Membrane</keyword>
<evidence type="ECO:0000313" key="3">
    <source>
        <dbReference type="Proteomes" id="UP000051085"/>
    </source>
</evidence>
<comment type="caution">
    <text evidence="2">The sequence shown here is derived from an EMBL/GenBank/DDBJ whole genome shotgun (WGS) entry which is preliminary data.</text>
</comment>